<evidence type="ECO:0000313" key="2">
    <source>
        <dbReference type="EMBL" id="GAA0723964.1"/>
    </source>
</evidence>
<dbReference type="EMBL" id="BAAAGE010000002">
    <property type="protein sequence ID" value="GAA0723964.1"/>
    <property type="molecule type" value="Genomic_DNA"/>
</dbReference>
<protein>
    <submittedName>
        <fullName evidence="2">Uncharacterized protein</fullName>
    </submittedName>
</protein>
<keyword evidence="3" id="KW-1185">Reference proteome</keyword>
<dbReference type="Proteomes" id="UP001501758">
    <property type="component" value="Unassembled WGS sequence"/>
</dbReference>
<dbReference type="RefSeq" id="WP_343912916.1">
    <property type="nucleotide sequence ID" value="NZ_BAAAGE010000002.1"/>
</dbReference>
<organism evidence="2 3">
    <name type="scientific">Aquimarina litoralis</name>
    <dbReference type="NCBI Taxonomy" id="584605"/>
    <lineage>
        <taxon>Bacteria</taxon>
        <taxon>Pseudomonadati</taxon>
        <taxon>Bacteroidota</taxon>
        <taxon>Flavobacteriia</taxon>
        <taxon>Flavobacteriales</taxon>
        <taxon>Flavobacteriaceae</taxon>
        <taxon>Aquimarina</taxon>
    </lineage>
</organism>
<name>A0ABN1IYF6_9FLAO</name>
<evidence type="ECO:0000256" key="1">
    <source>
        <dbReference type="SAM" id="Phobius"/>
    </source>
</evidence>
<comment type="caution">
    <text evidence="2">The sequence shown here is derived from an EMBL/GenBank/DDBJ whole genome shotgun (WGS) entry which is preliminary data.</text>
</comment>
<accession>A0ABN1IYF6</accession>
<keyword evidence="1" id="KW-0812">Transmembrane</keyword>
<keyword evidence="1" id="KW-0472">Membrane</keyword>
<gene>
    <name evidence="2" type="ORF">GCM10009430_28000</name>
</gene>
<reference evidence="2 3" key="1">
    <citation type="journal article" date="2019" name="Int. J. Syst. Evol. Microbiol.">
        <title>The Global Catalogue of Microorganisms (GCM) 10K type strain sequencing project: providing services to taxonomists for standard genome sequencing and annotation.</title>
        <authorList>
            <consortium name="The Broad Institute Genomics Platform"/>
            <consortium name="The Broad Institute Genome Sequencing Center for Infectious Disease"/>
            <person name="Wu L."/>
            <person name="Ma J."/>
        </authorList>
    </citation>
    <scope>NUCLEOTIDE SEQUENCE [LARGE SCALE GENOMIC DNA]</scope>
    <source>
        <strain evidence="2 3">JCM 15974</strain>
    </source>
</reference>
<sequence>MKTLKKMGLIFSGIVLIVVLLIFYLLFKRETKEWTENITVAPNTEVSVNLMSSQRGYFGGHGLGWGGGHQKNAIDFEYAGISYKHKTPYIPISIKYENQSFYIIYYDRETDINNTTFKFFKSVENGDFEEINTSDFPKHLAIQNRWFGGLNSNEEDLEGLDSEKLVGTMTVDIWYMIEGKKTLDGYDATEIDFIKNYKEKYIK</sequence>
<feature type="transmembrane region" description="Helical" evidence="1">
    <location>
        <begin position="7"/>
        <end position="27"/>
    </location>
</feature>
<evidence type="ECO:0000313" key="3">
    <source>
        <dbReference type="Proteomes" id="UP001501758"/>
    </source>
</evidence>
<keyword evidence="1" id="KW-1133">Transmembrane helix</keyword>
<proteinExistence type="predicted"/>